<keyword evidence="12 16" id="KW-0472">Membrane</keyword>
<keyword evidence="7" id="KW-0999">Mitochondrion inner membrane</keyword>
<dbReference type="InterPro" id="IPR006769">
    <property type="entry name" value="MCU_C"/>
</dbReference>
<dbReference type="GO" id="GO:0051560">
    <property type="term" value="P:mitochondrial calcium ion homeostasis"/>
    <property type="evidence" value="ECO:0007669"/>
    <property type="project" value="InterPro"/>
</dbReference>
<keyword evidence="5" id="KW-0107">Calcium channel</keyword>
<proteinExistence type="evidence at transcript level"/>
<dbReference type="GO" id="GO:0005262">
    <property type="term" value="F:calcium channel activity"/>
    <property type="evidence" value="ECO:0007669"/>
    <property type="project" value="UniProtKB-KW"/>
</dbReference>
<evidence type="ECO:0000256" key="5">
    <source>
        <dbReference type="ARBA" id="ARBA00022673"/>
    </source>
</evidence>
<reference evidence="18" key="1">
    <citation type="submission" date="2010-04" db="EMBL/GenBank/DDBJ databases">
        <authorList>
            <person name="Reid K.E."/>
            <person name="Liao N."/>
            <person name="Chan S."/>
            <person name="Docking R."/>
            <person name="Taylor G."/>
            <person name="Moore R."/>
            <person name="Mayo M."/>
            <person name="Munro S."/>
            <person name="King J."/>
            <person name="Yanchuk A."/>
            <person name="Holt R."/>
            <person name="Jones S."/>
            <person name="Marra M."/>
            <person name="Ritland C.E."/>
            <person name="Ritland K."/>
            <person name="Bohlmann J."/>
        </authorList>
    </citation>
    <scope>NUCLEOTIDE SEQUENCE</scope>
    <source>
        <tissue evidence="18">Bud</tissue>
    </source>
</reference>
<feature type="transmembrane region" description="Helical" evidence="16">
    <location>
        <begin position="205"/>
        <end position="224"/>
    </location>
</feature>
<dbReference type="PANTHER" id="PTHR13462:SF10">
    <property type="entry name" value="CALCIUM UNIPORTER PROTEIN, MITOCHONDRIAL"/>
    <property type="match status" value="1"/>
</dbReference>
<feature type="transmembrane region" description="Helical" evidence="16">
    <location>
        <begin position="236"/>
        <end position="254"/>
    </location>
</feature>
<dbReference type="AlphaFoldDB" id="D5A9V4"/>
<dbReference type="GO" id="GO:1990246">
    <property type="term" value="C:uniplex complex"/>
    <property type="evidence" value="ECO:0007669"/>
    <property type="project" value="TreeGrafter"/>
</dbReference>
<feature type="region of interest" description="Disordered" evidence="15">
    <location>
        <begin position="64"/>
        <end position="83"/>
    </location>
</feature>
<evidence type="ECO:0000256" key="2">
    <source>
        <dbReference type="ARBA" id="ARBA00005653"/>
    </source>
</evidence>
<evidence type="ECO:0000256" key="9">
    <source>
        <dbReference type="ARBA" id="ARBA00022989"/>
    </source>
</evidence>
<evidence type="ECO:0000256" key="11">
    <source>
        <dbReference type="ARBA" id="ARBA00023128"/>
    </source>
</evidence>
<comment type="subcellular location">
    <subcellularLocation>
        <location evidence="1">Mitochondrion inner membrane</location>
        <topology evidence="1">Multi-pass membrane protein</topology>
    </subcellularLocation>
</comment>
<evidence type="ECO:0000256" key="6">
    <source>
        <dbReference type="ARBA" id="ARBA00022692"/>
    </source>
</evidence>
<evidence type="ECO:0000256" key="7">
    <source>
        <dbReference type="ARBA" id="ARBA00022792"/>
    </source>
</evidence>
<dbReference type="GO" id="GO:0036444">
    <property type="term" value="P:calcium import into the mitochondrion"/>
    <property type="evidence" value="ECO:0007669"/>
    <property type="project" value="TreeGrafter"/>
</dbReference>
<dbReference type="InterPro" id="IPR039055">
    <property type="entry name" value="MCU_fam"/>
</dbReference>
<comment type="catalytic activity">
    <reaction evidence="14">
        <text>Ca(2+)(in) = Ca(2+)(out)</text>
        <dbReference type="Rhea" id="RHEA:29671"/>
        <dbReference type="ChEBI" id="CHEBI:29108"/>
    </reaction>
</comment>
<feature type="domain" description="Calcium uniporter protein C-terminal" evidence="17">
    <location>
        <begin position="132"/>
        <end position="290"/>
    </location>
</feature>
<evidence type="ECO:0000256" key="1">
    <source>
        <dbReference type="ARBA" id="ARBA00004448"/>
    </source>
</evidence>
<keyword evidence="10" id="KW-0406">Ion transport</keyword>
<dbReference type="PANTHER" id="PTHR13462">
    <property type="entry name" value="CALCIUM UNIPORTER PROTEIN, MITOCHONDRIAL"/>
    <property type="match status" value="1"/>
</dbReference>
<dbReference type="EMBL" id="BT122977">
    <property type="protein sequence ID" value="ADE76323.1"/>
    <property type="molecule type" value="mRNA"/>
</dbReference>
<evidence type="ECO:0000256" key="3">
    <source>
        <dbReference type="ARBA" id="ARBA00022448"/>
    </source>
</evidence>
<keyword evidence="6 16" id="KW-0812">Transmembrane</keyword>
<keyword evidence="13" id="KW-0407">Ion channel</keyword>
<evidence type="ECO:0000256" key="13">
    <source>
        <dbReference type="ARBA" id="ARBA00023303"/>
    </source>
</evidence>
<keyword evidence="3" id="KW-0813">Transport</keyword>
<keyword evidence="4" id="KW-0109">Calcium transport</keyword>
<evidence type="ECO:0000256" key="16">
    <source>
        <dbReference type="SAM" id="Phobius"/>
    </source>
</evidence>
<dbReference type="GO" id="GO:0015292">
    <property type="term" value="F:uniporter activity"/>
    <property type="evidence" value="ECO:0007669"/>
    <property type="project" value="TreeGrafter"/>
</dbReference>
<evidence type="ECO:0000256" key="4">
    <source>
        <dbReference type="ARBA" id="ARBA00022568"/>
    </source>
</evidence>
<evidence type="ECO:0000259" key="17">
    <source>
        <dbReference type="Pfam" id="PF04678"/>
    </source>
</evidence>
<evidence type="ECO:0000256" key="8">
    <source>
        <dbReference type="ARBA" id="ARBA00022837"/>
    </source>
</evidence>
<protein>
    <recommendedName>
        <fullName evidence="17">Calcium uniporter protein C-terminal domain-containing protein</fullName>
    </recommendedName>
</protein>
<keyword evidence="11" id="KW-0496">Mitochondrion</keyword>
<evidence type="ECO:0000256" key="12">
    <source>
        <dbReference type="ARBA" id="ARBA00023136"/>
    </source>
</evidence>
<comment type="similarity">
    <text evidence="2">Belongs to the MCU (TC 1.A.77) family.</text>
</comment>
<keyword evidence="8" id="KW-0106">Calcium</keyword>
<keyword evidence="9 16" id="KW-1133">Transmembrane helix</keyword>
<accession>D5A9V4</accession>
<dbReference type="Pfam" id="PF04678">
    <property type="entry name" value="MCU"/>
    <property type="match status" value="1"/>
</dbReference>
<evidence type="ECO:0000256" key="15">
    <source>
        <dbReference type="SAM" id="MobiDB-lite"/>
    </source>
</evidence>
<evidence type="ECO:0000256" key="14">
    <source>
        <dbReference type="ARBA" id="ARBA00036634"/>
    </source>
</evidence>
<evidence type="ECO:0000256" key="10">
    <source>
        <dbReference type="ARBA" id="ARBA00023065"/>
    </source>
</evidence>
<organism evidence="18">
    <name type="scientific">Picea sitchensis</name>
    <name type="common">Sitka spruce</name>
    <name type="synonym">Pinus sitchensis</name>
    <dbReference type="NCBI Taxonomy" id="3332"/>
    <lineage>
        <taxon>Eukaryota</taxon>
        <taxon>Viridiplantae</taxon>
        <taxon>Streptophyta</taxon>
        <taxon>Embryophyta</taxon>
        <taxon>Tracheophyta</taxon>
        <taxon>Spermatophyta</taxon>
        <taxon>Pinopsida</taxon>
        <taxon>Pinidae</taxon>
        <taxon>Conifers I</taxon>
        <taxon>Pinales</taxon>
        <taxon>Pinaceae</taxon>
        <taxon>Picea</taxon>
    </lineage>
</organism>
<sequence length="312" mass="35529">MARALISGVLDAARSGLRANVSRSVLSRRCVFDASTLPRLQTGLNLAPLSAWSLTWRALFSTSPDDVKSSEENPVESSDSGKRRAVDEARKLLRLADVEALKKRLESDGHEFIMYPDLLKLCQATGVAHSDEEAAKFAKVLDEAGVVLIFRNKVIIHPHKVAELVRNAVPLELTAEDDPRRQELEKLQKEKEEIDRIAHKHVRRVLWSGLGSLSVVTILFFRLTFWEFSWDVMEPIAFFGTTGGLIIGYLYFLVTSRDPTYQDFMKRLFLRRQMKLCKKRNFDLDRFLELQKQSQLSLASKRNLEALVGDKL</sequence>
<evidence type="ECO:0000313" key="18">
    <source>
        <dbReference type="EMBL" id="ADE76323.1"/>
    </source>
</evidence>
<name>D5A9V4_PICSI</name>